<accession>A0A3P3VTF9</accession>
<proteinExistence type="predicted"/>
<reference evidence="1 2" key="1">
    <citation type="submission" date="2018-11" db="EMBL/GenBank/DDBJ databases">
        <title>YIM 102482-1 draft genome.</title>
        <authorList>
            <person name="Li G."/>
            <person name="Jiang Y."/>
        </authorList>
    </citation>
    <scope>NUCLEOTIDE SEQUENCE [LARGE SCALE GENOMIC DNA]</scope>
    <source>
        <strain evidence="1 2">YIM 102482-1</strain>
    </source>
</reference>
<dbReference type="InterPro" id="IPR009061">
    <property type="entry name" value="DNA-bd_dom_put_sf"/>
</dbReference>
<dbReference type="AlphaFoldDB" id="A0A3P3VTF9"/>
<evidence type="ECO:0008006" key="3">
    <source>
        <dbReference type="Google" id="ProtNLM"/>
    </source>
</evidence>
<gene>
    <name evidence="1" type="ORF">EG850_11175</name>
</gene>
<name>A0A3P3VTF9_9MICO</name>
<dbReference type="OrthoDB" id="5524782at2"/>
<dbReference type="EMBL" id="RQVS01000014">
    <property type="protein sequence ID" value="RRJ85940.1"/>
    <property type="molecule type" value="Genomic_DNA"/>
</dbReference>
<dbReference type="Proteomes" id="UP000274391">
    <property type="component" value="Unassembled WGS sequence"/>
</dbReference>
<evidence type="ECO:0000313" key="2">
    <source>
        <dbReference type="Proteomes" id="UP000274391"/>
    </source>
</evidence>
<dbReference type="RefSeq" id="WP_124973498.1">
    <property type="nucleotide sequence ID" value="NZ_RQVS01000014.1"/>
</dbReference>
<keyword evidence="2" id="KW-1185">Reference proteome</keyword>
<organism evidence="1 2">
    <name type="scientific">Gulosibacter macacae</name>
    <dbReference type="NCBI Taxonomy" id="2488791"/>
    <lineage>
        <taxon>Bacteria</taxon>
        <taxon>Bacillati</taxon>
        <taxon>Actinomycetota</taxon>
        <taxon>Actinomycetes</taxon>
        <taxon>Micrococcales</taxon>
        <taxon>Microbacteriaceae</taxon>
        <taxon>Gulosibacter</taxon>
    </lineage>
</organism>
<evidence type="ECO:0000313" key="1">
    <source>
        <dbReference type="EMBL" id="RRJ85940.1"/>
    </source>
</evidence>
<dbReference type="InterPro" id="IPR036388">
    <property type="entry name" value="WH-like_DNA-bd_sf"/>
</dbReference>
<dbReference type="SUPFAM" id="SSF46955">
    <property type="entry name" value="Putative DNA-binding domain"/>
    <property type="match status" value="1"/>
</dbReference>
<dbReference type="Gene3D" id="1.10.10.10">
    <property type="entry name" value="Winged helix-like DNA-binding domain superfamily/Winged helix DNA-binding domain"/>
    <property type="match status" value="1"/>
</dbReference>
<comment type="caution">
    <text evidence="1">The sequence shown here is derived from an EMBL/GenBank/DDBJ whole genome shotgun (WGS) entry which is preliminary data.</text>
</comment>
<sequence length="96" mass="10322">MSIAPVTPIGSLEISADDPELDDIRLMRASEFAALAGVAQSTLHRWDADGVGPVRLRLAGSTIRYREADVRAFIEESAKDAVAAREARAELRAVTS</sequence>
<protein>
    <recommendedName>
        <fullName evidence="3">Helix-turn-helix domain-containing protein</fullName>
    </recommendedName>
</protein>